<dbReference type="RefSeq" id="WP_284245960.1">
    <property type="nucleotide sequence ID" value="NZ_BSST01000001.1"/>
</dbReference>
<sequence>MFDDIRPYHDDEVNQVLHRLINEAELQSSIAQFSIPRLKKYLPDLANLLVKLSLSWRLKHLHSINDIQNEVAKYLHKIIKKSTDGFSYDGINHIDSSKPCLFISNHRDIVLDVALVNYALHQNNIATVEAAVGDNLLGKTWVADLMRINKSFIVKRGEKTKRAMLTASKQLSAYIYHSLTEKKQNIWIAQKEGRAKDGIDKTNAALISMLLLNKEKSTSIADYLEQLNIIPVAISYQYDPCDCDKAKELAEIQATGVYEKAEHEDLKSITQGLLGQKGKVHLSFCQPIKGEFTDSKAIAMAIDQQIINHYKLYDSNLSAFQQLSDNEAQSSLGSQMADRMKPLTKEQQHWLLTMYANPVLAKKALTEVQ</sequence>
<protein>
    <submittedName>
        <fullName evidence="2">Acyltransferase</fullName>
    </submittedName>
</protein>
<feature type="domain" description="Phospholipid/glycerol acyltransferase" evidence="1">
    <location>
        <begin position="89"/>
        <end position="234"/>
    </location>
</feature>
<keyword evidence="2" id="KW-0012">Acyltransferase</keyword>
<accession>A0ABQ6GVP9</accession>
<dbReference type="SUPFAM" id="SSF69593">
    <property type="entry name" value="Glycerol-3-phosphate (1)-acyltransferase"/>
    <property type="match status" value="1"/>
</dbReference>
<name>A0ABQ6GVP9_9GAMM</name>
<dbReference type="Proteomes" id="UP001157186">
    <property type="component" value="Unassembled WGS sequence"/>
</dbReference>
<dbReference type="GO" id="GO:0016746">
    <property type="term" value="F:acyltransferase activity"/>
    <property type="evidence" value="ECO:0007669"/>
    <property type="project" value="UniProtKB-KW"/>
</dbReference>
<evidence type="ECO:0000313" key="3">
    <source>
        <dbReference type="Proteomes" id="UP001157186"/>
    </source>
</evidence>
<reference evidence="2 3" key="1">
    <citation type="submission" date="2023-03" db="EMBL/GenBank/DDBJ databases">
        <title>Draft genome sequence of Thalassotalea insulae KCTC 62186T.</title>
        <authorList>
            <person name="Sawabe T."/>
        </authorList>
    </citation>
    <scope>NUCLEOTIDE SEQUENCE [LARGE SCALE GENOMIC DNA]</scope>
    <source>
        <strain evidence="2 3">KCTC 62186</strain>
    </source>
</reference>
<keyword evidence="3" id="KW-1185">Reference proteome</keyword>
<dbReference type="PANTHER" id="PTHR30068:SF3">
    <property type="entry name" value="PHOSPHOLIPID_GLYCEROL ACYLTRANSFERASE DOMAIN-CONTAINING PROTEIN"/>
    <property type="match status" value="1"/>
</dbReference>
<organism evidence="2 3">
    <name type="scientific">Thalassotalea insulae</name>
    <dbReference type="NCBI Taxonomy" id="2056778"/>
    <lineage>
        <taxon>Bacteria</taxon>
        <taxon>Pseudomonadati</taxon>
        <taxon>Pseudomonadota</taxon>
        <taxon>Gammaproteobacteria</taxon>
        <taxon>Alteromonadales</taxon>
        <taxon>Colwelliaceae</taxon>
        <taxon>Thalassotalea</taxon>
    </lineage>
</organism>
<proteinExistence type="predicted"/>
<keyword evidence="2" id="KW-0808">Transferase</keyword>
<evidence type="ECO:0000313" key="2">
    <source>
        <dbReference type="EMBL" id="GLX80003.1"/>
    </source>
</evidence>
<dbReference type="PANTHER" id="PTHR30068">
    <property type="entry name" value="URONATE ISOMERASE"/>
    <property type="match status" value="1"/>
</dbReference>
<gene>
    <name evidence="2" type="ORF">tinsulaeT_33430</name>
</gene>
<dbReference type="InterPro" id="IPR002123">
    <property type="entry name" value="Plipid/glycerol_acylTrfase"/>
</dbReference>
<dbReference type="EMBL" id="BSST01000001">
    <property type="protein sequence ID" value="GLX80003.1"/>
    <property type="molecule type" value="Genomic_DNA"/>
</dbReference>
<comment type="caution">
    <text evidence="2">The sequence shown here is derived from an EMBL/GenBank/DDBJ whole genome shotgun (WGS) entry which is preliminary data.</text>
</comment>
<evidence type="ECO:0000259" key="1">
    <source>
        <dbReference type="Pfam" id="PF01553"/>
    </source>
</evidence>
<dbReference type="Pfam" id="PF01553">
    <property type="entry name" value="Acyltransferase"/>
    <property type="match status" value="1"/>
</dbReference>